<reference evidence="1" key="1">
    <citation type="submission" date="2023-02" db="EMBL/GenBank/DDBJ databases">
        <title>Tahibacter soli sp. nov. isolated from soil.</title>
        <authorList>
            <person name="Baek J.H."/>
            <person name="Lee J.K."/>
            <person name="Choi D.G."/>
            <person name="Jeon C.O."/>
        </authorList>
    </citation>
    <scope>NUCLEOTIDE SEQUENCE</scope>
    <source>
        <strain evidence="1">BL</strain>
    </source>
</reference>
<keyword evidence="2" id="KW-1185">Reference proteome</keyword>
<evidence type="ECO:0000313" key="1">
    <source>
        <dbReference type="EMBL" id="MDC8013420.1"/>
    </source>
</evidence>
<dbReference type="Proteomes" id="UP001139971">
    <property type="component" value="Unassembled WGS sequence"/>
</dbReference>
<dbReference type="EMBL" id="JAOVZO020000017">
    <property type="protein sequence ID" value="MDC8013420.1"/>
    <property type="molecule type" value="Genomic_DNA"/>
</dbReference>
<accession>A0A9X3YLG2</accession>
<comment type="caution">
    <text evidence="1">The sequence shown here is derived from an EMBL/GenBank/DDBJ whole genome shotgun (WGS) entry which is preliminary data.</text>
</comment>
<name>A0A9X3YLG2_9GAMM</name>
<proteinExistence type="predicted"/>
<organism evidence="1 2">
    <name type="scientific">Tahibacter soli</name>
    <dbReference type="NCBI Taxonomy" id="2983605"/>
    <lineage>
        <taxon>Bacteria</taxon>
        <taxon>Pseudomonadati</taxon>
        <taxon>Pseudomonadota</taxon>
        <taxon>Gammaproteobacteria</taxon>
        <taxon>Lysobacterales</taxon>
        <taxon>Rhodanobacteraceae</taxon>
        <taxon>Tahibacter</taxon>
    </lineage>
</organism>
<dbReference type="AlphaFoldDB" id="A0A9X3YLG2"/>
<protein>
    <submittedName>
        <fullName evidence="1">Uncharacterized protein</fullName>
    </submittedName>
</protein>
<gene>
    <name evidence="1" type="ORF">OD750_012820</name>
</gene>
<evidence type="ECO:0000313" key="2">
    <source>
        <dbReference type="Proteomes" id="UP001139971"/>
    </source>
</evidence>
<dbReference type="RefSeq" id="WP_263545627.1">
    <property type="nucleotide sequence ID" value="NZ_JAOVZO020000017.1"/>
</dbReference>
<sequence length="193" mass="21805">MNASHDFLNARGAATDAPCGIAREIEHEQTVPVTIARETILAWSAARDIERLGALCRLIQAPNVAVEPPLSFAEYAGIVLPYLRRCIDEDPRGEWAESRASAATTFRHWFAWLWRHRARWQSELLRLKAWLHETVAAADEATRACLVAAVLEPLLDDPAIARYFADWRAMPATARAYADAFRRRETRRLIDAA</sequence>